<proteinExistence type="predicted"/>
<sequence length="74" mass="8056">MTAIVPEPNVQALADELMMLFAAHGVPVSLPDVRTIWQGGKLAGVTVTAYRRPDGLPAPMTRDQYDAHIRGEEL</sequence>
<organism evidence="1 2">
    <name type="scientific">Actinomadura physcomitrii</name>
    <dbReference type="NCBI Taxonomy" id="2650748"/>
    <lineage>
        <taxon>Bacteria</taxon>
        <taxon>Bacillati</taxon>
        <taxon>Actinomycetota</taxon>
        <taxon>Actinomycetes</taxon>
        <taxon>Streptosporangiales</taxon>
        <taxon>Thermomonosporaceae</taxon>
        <taxon>Actinomadura</taxon>
    </lineage>
</organism>
<dbReference type="EMBL" id="WBMS02000012">
    <property type="protein sequence ID" value="MWA02165.1"/>
    <property type="molecule type" value="Genomic_DNA"/>
</dbReference>
<evidence type="ECO:0000313" key="2">
    <source>
        <dbReference type="Proteomes" id="UP000462055"/>
    </source>
</evidence>
<dbReference type="Proteomes" id="UP000462055">
    <property type="component" value="Unassembled WGS sequence"/>
</dbReference>
<protein>
    <submittedName>
        <fullName evidence="1">Uncharacterized protein</fullName>
    </submittedName>
</protein>
<comment type="caution">
    <text evidence="1">The sequence shown here is derived from an EMBL/GenBank/DDBJ whole genome shotgun (WGS) entry which is preliminary data.</text>
</comment>
<evidence type="ECO:0000313" key="1">
    <source>
        <dbReference type="EMBL" id="MWA02165.1"/>
    </source>
</evidence>
<keyword evidence="2" id="KW-1185">Reference proteome</keyword>
<gene>
    <name evidence="1" type="ORF">F8568_017645</name>
</gene>
<name>A0A6I4MCI8_9ACTN</name>
<reference evidence="1" key="1">
    <citation type="submission" date="2019-12" db="EMBL/GenBank/DDBJ databases">
        <title>Actinomadura physcomitrii sp. nov., a novel actinomycete isolated from moss [Physcomitrium sphaericum (Ludw) Fuernr].</title>
        <authorList>
            <person name="Zhuang X."/>
        </authorList>
    </citation>
    <scope>NUCLEOTIDE SEQUENCE [LARGE SCALE GENOMIC DNA]</scope>
    <source>
        <strain evidence="1">LD22</strain>
    </source>
</reference>
<accession>A0A6I4MCI8</accession>
<dbReference type="AlphaFoldDB" id="A0A6I4MCI8"/>
<dbReference type="RefSeq" id="WP_151594624.1">
    <property type="nucleotide sequence ID" value="NZ_WBMS02000012.1"/>
</dbReference>